<proteinExistence type="predicted"/>
<keyword evidence="2" id="KW-1185">Reference proteome</keyword>
<dbReference type="Proteomes" id="UP000003704">
    <property type="component" value="Unassembled WGS sequence"/>
</dbReference>
<evidence type="ECO:0000313" key="1">
    <source>
        <dbReference type="EMBL" id="EIT70733.1"/>
    </source>
</evidence>
<name>I8TA38_9GAMM</name>
<dbReference type="EMBL" id="AKGD01000001">
    <property type="protein sequence ID" value="EIT70733.1"/>
    <property type="molecule type" value="Genomic_DNA"/>
</dbReference>
<sequence length="126" mass="14028">MRSKKGRPIVALSFESIDCEARHSAQIRRAGASASGKLQARHRQSDESSGVLRVDSGIEFAILLTLPNAGDETGVQKLRSFCPQIGHIDIHYPELGRRADTETAKRAFFGIFRDQAEQQGFDSRHY</sequence>
<reference evidence="1 2" key="1">
    <citation type="journal article" date="2012" name="J. Bacteriol.">
        <title>Genome Sequence of n-Alkane-Degrading Hydrocarboniphaga effusa Strain AP103T (ATCC BAA-332T).</title>
        <authorList>
            <person name="Chang H.K."/>
            <person name="Zylstra G.J."/>
            <person name="Chae J.C."/>
        </authorList>
    </citation>
    <scope>NUCLEOTIDE SEQUENCE [LARGE SCALE GENOMIC DNA]</scope>
    <source>
        <strain evidence="1 2">AP103</strain>
    </source>
</reference>
<dbReference type="AlphaFoldDB" id="I8TA38"/>
<accession>I8TA38</accession>
<comment type="caution">
    <text evidence="1">The sequence shown here is derived from an EMBL/GenBank/DDBJ whole genome shotgun (WGS) entry which is preliminary data.</text>
</comment>
<gene>
    <name evidence="1" type="ORF">WQQ_08700</name>
</gene>
<protein>
    <submittedName>
        <fullName evidence="1">Uncharacterized protein</fullName>
    </submittedName>
</protein>
<organism evidence="1 2">
    <name type="scientific">Hydrocarboniphaga effusa AP103</name>
    <dbReference type="NCBI Taxonomy" id="1172194"/>
    <lineage>
        <taxon>Bacteria</taxon>
        <taxon>Pseudomonadati</taxon>
        <taxon>Pseudomonadota</taxon>
        <taxon>Gammaproteobacteria</taxon>
        <taxon>Nevskiales</taxon>
        <taxon>Nevskiaceae</taxon>
        <taxon>Hydrocarboniphaga</taxon>
    </lineage>
</organism>
<evidence type="ECO:0000313" key="2">
    <source>
        <dbReference type="Proteomes" id="UP000003704"/>
    </source>
</evidence>